<evidence type="ECO:0000313" key="2">
    <source>
        <dbReference type="Proteomes" id="UP000231586"/>
    </source>
</evidence>
<keyword evidence="2" id="KW-1185">Reference proteome</keyword>
<reference evidence="1 2" key="1">
    <citation type="submission" date="2017-11" db="EMBL/GenBank/DDBJ databases">
        <title>Genomic Encyclopedia of Archaeal and Bacterial Type Strains, Phase II (KMG-II): From Individual Species to Whole Genera.</title>
        <authorList>
            <person name="Goeker M."/>
        </authorList>
    </citation>
    <scope>NUCLEOTIDE SEQUENCE [LARGE SCALE GENOMIC DNA]</scope>
    <source>
        <strain evidence="1 2">DSM 22413</strain>
    </source>
</reference>
<dbReference type="OrthoDB" id="3233171at2"/>
<gene>
    <name evidence="1" type="ORF">CLV34_2297</name>
</gene>
<accession>A0A2M8WJG8</accession>
<protein>
    <submittedName>
        <fullName evidence="1">Uncharacterized protein</fullName>
    </submittedName>
</protein>
<comment type="caution">
    <text evidence="1">The sequence shown here is derived from an EMBL/GenBank/DDBJ whole genome shotgun (WGS) entry which is preliminary data.</text>
</comment>
<dbReference type="Proteomes" id="UP000231586">
    <property type="component" value="Unassembled WGS sequence"/>
</dbReference>
<proteinExistence type="predicted"/>
<dbReference type="EMBL" id="PGTZ01000009">
    <property type="protein sequence ID" value="PJI91038.1"/>
    <property type="molecule type" value="Genomic_DNA"/>
</dbReference>
<sequence>MAIRWTNSASKHGITRDETLYAMQNPVHVEPEFDESREGTGERADLFIGPRRLGGELLEVMAHRRAPRDLVVFHAMPLRRKFMWMIQEEE</sequence>
<evidence type="ECO:0000313" key="1">
    <source>
        <dbReference type="EMBL" id="PJI91038.1"/>
    </source>
</evidence>
<organism evidence="1 2">
    <name type="scientific">Luteimicrobium subarcticum</name>
    <dbReference type="NCBI Taxonomy" id="620910"/>
    <lineage>
        <taxon>Bacteria</taxon>
        <taxon>Bacillati</taxon>
        <taxon>Actinomycetota</taxon>
        <taxon>Actinomycetes</taxon>
        <taxon>Micrococcales</taxon>
        <taxon>Luteimicrobium</taxon>
    </lineage>
</organism>
<name>A0A2M8WJG8_9MICO</name>
<dbReference type="RefSeq" id="WP_100350437.1">
    <property type="nucleotide sequence ID" value="NZ_PGTZ01000009.1"/>
</dbReference>
<dbReference type="AlphaFoldDB" id="A0A2M8WJG8"/>